<protein>
    <submittedName>
        <fullName evidence="1">Putative integrative and conjugative element protein</fullName>
    </submittedName>
</protein>
<reference evidence="1" key="1">
    <citation type="submission" date="2014-04" db="EMBL/GenBank/DDBJ databases">
        <authorList>
            <person name="Croucher N."/>
        </authorList>
    </citation>
    <scope>NUCLEOTIDE SEQUENCE</scope>
    <source>
        <strain evidence="1">J9GMM</strain>
    </source>
</reference>
<proteinExistence type="predicted"/>
<organism evidence="1">
    <name type="scientific">Streptococcus pneumoniae</name>
    <dbReference type="NCBI Taxonomy" id="1313"/>
    <lineage>
        <taxon>Bacteria</taxon>
        <taxon>Bacillati</taxon>
        <taxon>Bacillota</taxon>
        <taxon>Bacilli</taxon>
        <taxon>Lactobacillales</taxon>
        <taxon>Streptococcaceae</taxon>
        <taxon>Streptococcus</taxon>
    </lineage>
</organism>
<sequence length="191" mass="21994">MIHILILKGNIVMNSKKIVPKTKTHTFDDVIEQGYCHRLSRYVPDAVVGGSYKYDSTDALPYAKKLKNTLYGQNLSVKYVASLLDMWDRACQLFHTVTGTCLADDIFTSKKIYSELYFYNTNTSDFITDEIIELVKEKHRSYSRKADEDSILSVEHEFEINPDIYYYVLGKLGWKRVKHNYLVKALAGALS</sequence>
<name>A0A098APM6_STREE</name>
<dbReference type="AlphaFoldDB" id="A0A098APM6"/>
<evidence type="ECO:0000313" key="1">
    <source>
        <dbReference type="EMBL" id="CDQ30484.1"/>
    </source>
</evidence>
<accession>A0A098APM6</accession>
<dbReference type="EMBL" id="LK020702">
    <property type="protein sequence ID" value="CDQ30484.1"/>
    <property type="molecule type" value="Genomic_DNA"/>
</dbReference>
<reference evidence="1" key="2">
    <citation type="submission" date="2014-10" db="EMBL/GenBank/DDBJ databases">
        <title>Contrasting mechanisms driving short-term and long-term diversification of pneumococci.</title>
        <authorList>
            <person name="Croucher N.J."/>
            <person name="Coupland P.C."/>
            <person name="Stevenson A.E."/>
            <person name="Callendrello A."/>
            <person name="Bentley S.D."/>
            <person name="Hanage W.P."/>
        </authorList>
    </citation>
    <scope>NUCLEOTIDE SEQUENCE</scope>
    <source>
        <strain evidence="1">J9GMM</strain>
    </source>
</reference>